<dbReference type="AlphaFoldDB" id="A0A6A5W3T5"/>
<accession>A0A6A5W3T5</accession>
<keyword evidence="2" id="KW-1185">Reference proteome</keyword>
<dbReference type="Proteomes" id="UP000799779">
    <property type="component" value="Unassembled WGS sequence"/>
</dbReference>
<protein>
    <submittedName>
        <fullName evidence="1">Uncharacterized protein</fullName>
    </submittedName>
</protein>
<proteinExistence type="predicted"/>
<organism evidence="1 2">
    <name type="scientific">Amniculicola lignicola CBS 123094</name>
    <dbReference type="NCBI Taxonomy" id="1392246"/>
    <lineage>
        <taxon>Eukaryota</taxon>
        <taxon>Fungi</taxon>
        <taxon>Dikarya</taxon>
        <taxon>Ascomycota</taxon>
        <taxon>Pezizomycotina</taxon>
        <taxon>Dothideomycetes</taxon>
        <taxon>Pleosporomycetidae</taxon>
        <taxon>Pleosporales</taxon>
        <taxon>Amniculicolaceae</taxon>
        <taxon>Amniculicola</taxon>
    </lineage>
</organism>
<reference evidence="1" key="1">
    <citation type="journal article" date="2020" name="Stud. Mycol.">
        <title>101 Dothideomycetes genomes: a test case for predicting lifestyles and emergence of pathogens.</title>
        <authorList>
            <person name="Haridas S."/>
            <person name="Albert R."/>
            <person name="Binder M."/>
            <person name="Bloem J."/>
            <person name="Labutti K."/>
            <person name="Salamov A."/>
            <person name="Andreopoulos B."/>
            <person name="Baker S."/>
            <person name="Barry K."/>
            <person name="Bills G."/>
            <person name="Bluhm B."/>
            <person name="Cannon C."/>
            <person name="Castanera R."/>
            <person name="Culley D."/>
            <person name="Daum C."/>
            <person name="Ezra D."/>
            <person name="Gonzalez J."/>
            <person name="Henrissat B."/>
            <person name="Kuo A."/>
            <person name="Liang C."/>
            <person name="Lipzen A."/>
            <person name="Lutzoni F."/>
            <person name="Magnuson J."/>
            <person name="Mondo S."/>
            <person name="Nolan M."/>
            <person name="Ohm R."/>
            <person name="Pangilinan J."/>
            <person name="Park H.-J."/>
            <person name="Ramirez L."/>
            <person name="Alfaro M."/>
            <person name="Sun H."/>
            <person name="Tritt A."/>
            <person name="Yoshinaga Y."/>
            <person name="Zwiers L.-H."/>
            <person name="Turgeon B."/>
            <person name="Goodwin S."/>
            <person name="Spatafora J."/>
            <person name="Crous P."/>
            <person name="Grigoriev I."/>
        </authorList>
    </citation>
    <scope>NUCLEOTIDE SEQUENCE</scope>
    <source>
        <strain evidence="1">CBS 123094</strain>
    </source>
</reference>
<evidence type="ECO:0000313" key="1">
    <source>
        <dbReference type="EMBL" id="KAF1995589.1"/>
    </source>
</evidence>
<dbReference type="OrthoDB" id="428577at2759"/>
<gene>
    <name evidence="1" type="ORF">P154DRAFT_610581</name>
</gene>
<name>A0A6A5W3T5_9PLEO</name>
<sequence length="93" mass="10568">MANKFGVFFPMFQREGIWISFDAAENAEYHVRVFVGGINMVSGGKMGYSIRPYNEVSTKLRYSPSSKVYGWKCGRRRGSSPICRHAHRCGLLD</sequence>
<evidence type="ECO:0000313" key="2">
    <source>
        <dbReference type="Proteomes" id="UP000799779"/>
    </source>
</evidence>
<dbReference type="EMBL" id="ML977636">
    <property type="protein sequence ID" value="KAF1995589.1"/>
    <property type="molecule type" value="Genomic_DNA"/>
</dbReference>